<evidence type="ECO:0000256" key="4">
    <source>
        <dbReference type="ARBA" id="ARBA00022989"/>
    </source>
</evidence>
<dbReference type="OrthoDB" id="4948021at2"/>
<dbReference type="Proteomes" id="UP000031488">
    <property type="component" value="Unassembled WGS sequence"/>
</dbReference>
<reference evidence="8 9" key="1">
    <citation type="submission" date="2014-11" db="EMBL/GenBank/DDBJ databases">
        <title>Draft Genome Sequence of Brevibacterium linens AE038-8.</title>
        <authorList>
            <person name="Maizel D."/>
            <person name="Utturkar S.M."/>
            <person name="Brown S.D."/>
            <person name="Ferrero M."/>
            <person name="Rosen B.P."/>
        </authorList>
    </citation>
    <scope>NUCLEOTIDE SEQUENCE [LARGE SCALE GENOMIC DNA]</scope>
    <source>
        <strain evidence="8 9">AE038-8</strain>
    </source>
</reference>
<keyword evidence="4 6" id="KW-1133">Transmembrane helix</keyword>
<proteinExistence type="predicted"/>
<accession>A0A0B8ZZ44</accession>
<evidence type="ECO:0000256" key="2">
    <source>
        <dbReference type="ARBA" id="ARBA00022475"/>
    </source>
</evidence>
<keyword evidence="3 6" id="KW-0812">Transmembrane</keyword>
<dbReference type="AlphaFoldDB" id="A0A0B8ZZ44"/>
<keyword evidence="2" id="KW-1003">Cell membrane</keyword>
<keyword evidence="5 6" id="KW-0472">Membrane</keyword>
<feature type="transmembrane region" description="Helical" evidence="6">
    <location>
        <begin position="205"/>
        <end position="222"/>
    </location>
</feature>
<sequence length="231" mass="24601">MIVLTAVLIAAGIILAAPPDPGSRLRELLHRGEGGEPARKGVRAFFRRGGHTADDQAERLWAIAAVENCAHLLKVGMTPQAVMTTLSRHNDALAPISRAISLGEEPGRAIATRSSALSETAAHVLSGMAAVWTVSERSGAPAAEMILRYAAAQRDALDAERERRIAMAGPRSTVRVLSWLPLIGVGLGLLIGVRPLELISGLPGQLSIGAGLLLYGAGRWWMRTMMLRAQR</sequence>
<protein>
    <submittedName>
        <fullName evidence="8">Type II secretion system F domain-containing protein</fullName>
    </submittedName>
</protein>
<evidence type="ECO:0000313" key="9">
    <source>
        <dbReference type="Proteomes" id="UP000031488"/>
    </source>
</evidence>
<evidence type="ECO:0000256" key="3">
    <source>
        <dbReference type="ARBA" id="ARBA00022692"/>
    </source>
</evidence>
<comment type="caution">
    <text evidence="8">The sequence shown here is derived from an EMBL/GenBank/DDBJ whole genome shotgun (WGS) entry which is preliminary data.</text>
</comment>
<dbReference type="PANTHER" id="PTHR35007">
    <property type="entry name" value="INTEGRAL MEMBRANE PROTEIN-RELATED"/>
    <property type="match status" value="1"/>
</dbReference>
<dbReference type="PATRIC" id="fig|1703.6.peg.2641"/>
<dbReference type="GO" id="GO:0005886">
    <property type="term" value="C:plasma membrane"/>
    <property type="evidence" value="ECO:0007669"/>
    <property type="project" value="UniProtKB-SubCell"/>
</dbReference>
<comment type="subcellular location">
    <subcellularLocation>
        <location evidence="1">Cell membrane</location>
        <topology evidence="1">Multi-pass membrane protein</topology>
    </subcellularLocation>
</comment>
<feature type="domain" description="Type II secretion system protein GspF" evidence="7">
    <location>
        <begin position="67"/>
        <end position="186"/>
    </location>
</feature>
<dbReference type="InterPro" id="IPR018076">
    <property type="entry name" value="T2SS_GspF_dom"/>
</dbReference>
<organism evidence="8 9">
    <name type="scientific">Brevibacterium linens</name>
    <dbReference type="NCBI Taxonomy" id="1703"/>
    <lineage>
        <taxon>Bacteria</taxon>
        <taxon>Bacillati</taxon>
        <taxon>Actinomycetota</taxon>
        <taxon>Actinomycetes</taxon>
        <taxon>Micrococcales</taxon>
        <taxon>Brevibacteriaceae</taxon>
        <taxon>Brevibacterium</taxon>
    </lineage>
</organism>
<evidence type="ECO:0000313" key="8">
    <source>
        <dbReference type="EMBL" id="KHS51581.1"/>
    </source>
</evidence>
<name>A0A0B8ZZ44_BRELN</name>
<feature type="transmembrane region" description="Helical" evidence="6">
    <location>
        <begin position="176"/>
        <end position="193"/>
    </location>
</feature>
<evidence type="ECO:0000256" key="1">
    <source>
        <dbReference type="ARBA" id="ARBA00004651"/>
    </source>
</evidence>
<dbReference type="PANTHER" id="PTHR35007:SF4">
    <property type="entry name" value="CONSERVED TRANSMEMBRANE PROTEIN-RELATED"/>
    <property type="match status" value="1"/>
</dbReference>
<dbReference type="RefSeq" id="WP_039211356.1">
    <property type="nucleotide sequence ID" value="NZ_JTJZ01000021.1"/>
</dbReference>
<evidence type="ECO:0000256" key="6">
    <source>
        <dbReference type="SAM" id="Phobius"/>
    </source>
</evidence>
<evidence type="ECO:0000259" key="7">
    <source>
        <dbReference type="Pfam" id="PF00482"/>
    </source>
</evidence>
<evidence type="ECO:0000256" key="5">
    <source>
        <dbReference type="ARBA" id="ARBA00023136"/>
    </source>
</evidence>
<dbReference type="EMBL" id="JTJZ01000021">
    <property type="protein sequence ID" value="KHS51581.1"/>
    <property type="molecule type" value="Genomic_DNA"/>
</dbReference>
<keyword evidence="9" id="KW-1185">Reference proteome</keyword>
<gene>
    <name evidence="8" type="ORF">AE0388_0050</name>
</gene>
<dbReference type="Pfam" id="PF00482">
    <property type="entry name" value="T2SSF"/>
    <property type="match status" value="1"/>
</dbReference>